<protein>
    <recommendedName>
        <fullName evidence="7">Bifunctional uridylyltransferase/uridylyl-removing enzyme</fullName>
        <shortName evidence="7">UTase/UR</shortName>
    </recommendedName>
    <alternativeName>
        <fullName evidence="7">Bifunctional [protein-PII] modification enzyme</fullName>
    </alternativeName>
    <alternativeName>
        <fullName evidence="7">Bifunctional nitrogen sensor protein</fullName>
    </alternativeName>
    <domain>
        <recommendedName>
            <fullName evidence="7">[Protein-PII] uridylyltransferase</fullName>
            <shortName evidence="7">PII uridylyltransferase</shortName>
            <shortName evidence="7">UTase</shortName>
            <ecNumber evidence="7">2.7.7.59</ecNumber>
        </recommendedName>
    </domain>
    <domain>
        <recommendedName>
            <fullName evidence="7">[Protein-PII]-UMP uridylyl-removing enzyme</fullName>
            <shortName evidence="7">UR</shortName>
            <ecNumber evidence="7">3.1.4.-</ecNumber>
        </recommendedName>
    </domain>
</protein>
<evidence type="ECO:0000259" key="9">
    <source>
        <dbReference type="PROSITE" id="PS51671"/>
    </source>
</evidence>
<accession>A0A3N5DLD4</accession>
<dbReference type="InterPro" id="IPR002912">
    <property type="entry name" value="ACT_dom"/>
</dbReference>
<evidence type="ECO:0000313" key="11">
    <source>
        <dbReference type="EMBL" id="RPF71595.1"/>
    </source>
</evidence>
<gene>
    <name evidence="7" type="primary">glnD</name>
    <name evidence="11" type="ORF">EG799_08145</name>
</gene>
<keyword evidence="2 7" id="KW-0548">Nucleotidyltransferase</keyword>
<dbReference type="InterPro" id="IPR043519">
    <property type="entry name" value="NT_sf"/>
</dbReference>
<dbReference type="Pfam" id="PF08335">
    <property type="entry name" value="GlnD_UR_UTase"/>
    <property type="match status" value="1"/>
</dbReference>
<dbReference type="NCBIfam" id="NF003467">
    <property type="entry name" value="PRK05092.1"/>
    <property type="match status" value="1"/>
</dbReference>
<comment type="cofactor">
    <cofactor evidence="7">
        <name>Mg(2+)</name>
        <dbReference type="ChEBI" id="CHEBI:18420"/>
    </cofactor>
</comment>
<dbReference type="InterPro" id="IPR013546">
    <property type="entry name" value="PII_UdlTrfase/GS_AdlTrfase"/>
</dbReference>
<evidence type="ECO:0000256" key="8">
    <source>
        <dbReference type="SAM" id="MobiDB-lite"/>
    </source>
</evidence>
<comment type="caution">
    <text evidence="11">The sequence shown here is derived from an EMBL/GenBank/DDBJ whole genome shotgun (WGS) entry which is preliminary data.</text>
</comment>
<comment type="activity regulation">
    <text evidence="7">Uridylyltransferase (UTase) activity is inhibited by glutamine, while glutamine activates uridylyl-removing (UR) activity.</text>
</comment>
<dbReference type="CDD" id="cd04900">
    <property type="entry name" value="ACT_UUR-like_1"/>
    <property type="match status" value="1"/>
</dbReference>
<feature type="domain" description="ACT" evidence="9">
    <location>
        <begin position="839"/>
        <end position="918"/>
    </location>
</feature>
<evidence type="ECO:0000256" key="2">
    <source>
        <dbReference type="ARBA" id="ARBA00022695"/>
    </source>
</evidence>
<dbReference type="HAMAP" id="MF_00277">
    <property type="entry name" value="PII_uridylyl_transf"/>
    <property type="match status" value="1"/>
</dbReference>
<dbReference type="SUPFAM" id="SSF55021">
    <property type="entry name" value="ACT-like"/>
    <property type="match status" value="2"/>
</dbReference>
<keyword evidence="5 7" id="KW-0460">Magnesium</keyword>
<dbReference type="Pfam" id="PF03445">
    <property type="entry name" value="DUF294"/>
    <property type="match status" value="1"/>
</dbReference>
<comment type="domain">
    <text evidence="7">Has four distinct domains: an N-terminal nucleotidyltransferase (NT) domain responsible for UTase activity, a central HD domain that encodes UR activity, and two C-terminal ACT domains that seem to have a role in glutamine sensing.</text>
</comment>
<proteinExistence type="inferred from homology"/>
<dbReference type="Gene3D" id="1.10.3090.10">
    <property type="entry name" value="cca-adding enzyme, domain 2"/>
    <property type="match status" value="1"/>
</dbReference>
<dbReference type="EMBL" id="RPFZ01000001">
    <property type="protein sequence ID" value="RPF71595.1"/>
    <property type="molecule type" value="Genomic_DNA"/>
</dbReference>
<dbReference type="InterPro" id="IPR010043">
    <property type="entry name" value="UTase/UR"/>
</dbReference>
<evidence type="ECO:0000259" key="10">
    <source>
        <dbReference type="PROSITE" id="PS51831"/>
    </source>
</evidence>
<dbReference type="PROSITE" id="PS51831">
    <property type="entry name" value="HD"/>
    <property type="match status" value="1"/>
</dbReference>
<dbReference type="OrthoDB" id="9758038at2"/>
<keyword evidence="6 7" id="KW-0511">Multifunctional enzyme</keyword>
<dbReference type="InterPro" id="IPR045865">
    <property type="entry name" value="ACT-like_dom_sf"/>
</dbReference>
<dbReference type="PANTHER" id="PTHR47320">
    <property type="entry name" value="BIFUNCTIONAL URIDYLYLTRANSFERASE/URIDYLYL-REMOVING ENZYME"/>
    <property type="match status" value="1"/>
</dbReference>
<dbReference type="SUPFAM" id="SSF81301">
    <property type="entry name" value="Nucleotidyltransferase"/>
    <property type="match status" value="1"/>
</dbReference>
<dbReference type="CDD" id="cd05401">
    <property type="entry name" value="NT_GlnE_GlnD_like"/>
    <property type="match status" value="1"/>
</dbReference>
<dbReference type="GO" id="GO:0006808">
    <property type="term" value="P:regulation of nitrogen utilization"/>
    <property type="evidence" value="ECO:0007669"/>
    <property type="project" value="UniProtKB-UniRule"/>
</dbReference>
<evidence type="ECO:0000313" key="12">
    <source>
        <dbReference type="Proteomes" id="UP000275232"/>
    </source>
</evidence>
<dbReference type="SMART" id="SM00471">
    <property type="entry name" value="HDc"/>
    <property type="match status" value="1"/>
</dbReference>
<evidence type="ECO:0000256" key="6">
    <source>
        <dbReference type="ARBA" id="ARBA00023268"/>
    </source>
</evidence>
<evidence type="ECO:0000256" key="1">
    <source>
        <dbReference type="ARBA" id="ARBA00022679"/>
    </source>
</evidence>
<dbReference type="CDD" id="cd00077">
    <property type="entry name" value="HDc"/>
    <property type="match status" value="1"/>
</dbReference>
<dbReference type="GO" id="GO:0008773">
    <property type="term" value="F:[protein-PII] uridylyltransferase activity"/>
    <property type="evidence" value="ECO:0007669"/>
    <property type="project" value="UniProtKB-UniRule"/>
</dbReference>
<keyword evidence="4 7" id="KW-0378">Hydrolase</keyword>
<dbReference type="GO" id="GO:0008081">
    <property type="term" value="F:phosphoric diester hydrolase activity"/>
    <property type="evidence" value="ECO:0007669"/>
    <property type="project" value="UniProtKB-UniRule"/>
</dbReference>
<dbReference type="Gene3D" id="3.30.460.10">
    <property type="entry name" value="Beta Polymerase, domain 2"/>
    <property type="match status" value="1"/>
</dbReference>
<keyword evidence="1 7" id="KW-0808">Transferase</keyword>
<evidence type="ECO:0000256" key="3">
    <source>
        <dbReference type="ARBA" id="ARBA00022737"/>
    </source>
</evidence>
<dbReference type="CDD" id="cd04899">
    <property type="entry name" value="ACT_ACR-UUR-like_2"/>
    <property type="match status" value="1"/>
</dbReference>
<dbReference type="PROSITE" id="PS51671">
    <property type="entry name" value="ACT"/>
    <property type="match status" value="2"/>
</dbReference>
<comment type="caution">
    <text evidence="7">Lacks conserved residue(s) required for the propagation of feature annotation.</text>
</comment>
<dbReference type="SUPFAM" id="SSF81891">
    <property type="entry name" value="Poly A polymerase C-terminal region-like"/>
    <property type="match status" value="1"/>
</dbReference>
<evidence type="ECO:0000256" key="5">
    <source>
        <dbReference type="ARBA" id="ARBA00022842"/>
    </source>
</evidence>
<name>A0A3N5DLD4_9SPHN</name>
<dbReference type="Proteomes" id="UP000275232">
    <property type="component" value="Unassembled WGS sequence"/>
</dbReference>
<dbReference type="EC" id="3.1.4.-" evidence="7"/>
<evidence type="ECO:0000256" key="7">
    <source>
        <dbReference type="HAMAP-Rule" id="MF_00277"/>
    </source>
</evidence>
<dbReference type="Pfam" id="PF01966">
    <property type="entry name" value="HD"/>
    <property type="match status" value="1"/>
</dbReference>
<dbReference type="AlphaFoldDB" id="A0A3N5DLD4"/>
<comment type="similarity">
    <text evidence="7">Belongs to the GlnD family.</text>
</comment>
<dbReference type="InterPro" id="IPR005105">
    <property type="entry name" value="GlnD_Uridyltrans_N"/>
</dbReference>
<dbReference type="RefSeq" id="WP_123880205.1">
    <property type="nucleotide sequence ID" value="NZ_RPFZ01000001.1"/>
</dbReference>
<sequence length="935" mass="104453">MSLPVIPRQRAVLDRRRLAGAIADAVEETGAQAARMAIVALLRDALASGRAELASRLEVKPNAGHAIAHGHAFLVDQLIRVIHDHVVEDVYPVANRSTGERIALMAVGGYGRGEMAPHSDIDIAFITPGKPTSWCEQVIEAMLYYLWDLGLTVGHSSRSLDEVSRMAREDITIRTALLEGRFLWGDQDVYDAAAARFWNEVVPGTESEFVAAKLAERDARHKRMGDSRYVVEPNIKDGKGGLRDLHTLYWIGKYLHRVRNARELIEKGLFTEKEYRTFRRAEGFLLAVRAHLHTIAGRAEDRLTFDMQREVADRMNYAERPGKSPVERFMQFYFLQAKHVGHLTGVFLAHLEEETTERSVIAELFSSLKPARRIEGYPVEGGKIAAPEDDWFRHDPVRLLEIFAIAEREGLEVHPGTIRMARRDAALIDGAVRRDERANALFLQVLAGRRDPETVLRWMNEAGVFGRFLPDFGKVNAQMQFDMYHHYTVDEHTIRAIGLLGRIERGELQEDHPLATGLARNIKYRTALFVAVLLHDIAKGRGGDHSILGAEVALRVCPRLGLDRNETELVSWLVRYHLLMSATAFKRDLSDPKTIADFVGEVQGLERLRLLTILTIVDIRAVGPGVWNSWKRQLLAELYDNAVERLRLGHKARGREARVAAKKDAVRTLLGGRAAMVDETADRFDDAYWIAEPEDVIAINLPHYCAARDRGDKLSIHTEYYQALGATLVTVIADDHPGLFFRIAGAINLAGGNIIDARIHTGRMGTAVDNFLVQDPLGKPFREPAQLDRLQKSIEDSLAGRIDMVPSLARRPLPRTRAEHFSVSPLIVFDNAASNRFTVIEVNATDRPALLNRLTRAMFEQSLIVNSAHITQYGERAVDTFYVTDLLGDKLLSEARQDRVEAALLEAIAAGTPAQASRKGKDAGMGTDRQAEPAG</sequence>
<dbReference type="EC" id="2.7.7.59" evidence="7"/>
<comment type="catalytic activity">
    <reaction evidence="7">
        <text>[protein-PII]-L-tyrosine + UTP = [protein-PII]-uridylyl-L-tyrosine + diphosphate</text>
        <dbReference type="Rhea" id="RHEA:13673"/>
        <dbReference type="Rhea" id="RHEA-COMP:12147"/>
        <dbReference type="Rhea" id="RHEA-COMP:12148"/>
        <dbReference type="ChEBI" id="CHEBI:33019"/>
        <dbReference type="ChEBI" id="CHEBI:46398"/>
        <dbReference type="ChEBI" id="CHEBI:46858"/>
        <dbReference type="ChEBI" id="CHEBI:90602"/>
        <dbReference type="EC" id="2.7.7.59"/>
    </reaction>
</comment>
<feature type="region of interest" description="Disordered" evidence="8">
    <location>
        <begin position="912"/>
        <end position="935"/>
    </location>
</feature>
<feature type="region of interest" description="Uridylyltransferase" evidence="7">
    <location>
        <begin position="1"/>
        <end position="372"/>
    </location>
</feature>
<dbReference type="PANTHER" id="PTHR47320:SF1">
    <property type="entry name" value="BIFUNCTIONAL URIDYLYLTRANSFERASE_URIDYLYL-REMOVING ENZYME"/>
    <property type="match status" value="1"/>
</dbReference>
<comment type="function">
    <text evidence="7">Modifies, by uridylylation and deuridylylation, the PII regulatory proteins (GlnB and homologs), in response to the nitrogen status of the cell that GlnD senses through the glutamine level. Under low glutamine levels, catalyzes the conversion of the PII proteins and UTP to PII-UMP and PPi, while under higher glutamine levels, GlnD hydrolyzes PII-UMP to PII and UMP (deuridylylation). Thus, controls uridylylation state and activity of the PII proteins, and plays an important role in the regulation of nitrogen metabolism.</text>
</comment>
<feature type="domain" description="HD" evidence="10">
    <location>
        <begin position="489"/>
        <end position="608"/>
    </location>
</feature>
<dbReference type="SUPFAM" id="SSF81593">
    <property type="entry name" value="Nucleotidyltransferase substrate binding subunit/domain"/>
    <property type="match status" value="1"/>
</dbReference>
<feature type="domain" description="ACT" evidence="9">
    <location>
        <begin position="728"/>
        <end position="804"/>
    </location>
</feature>
<organism evidence="11 12">
    <name type="scientific">Aurantiacibacter spongiae</name>
    <dbReference type="NCBI Taxonomy" id="2488860"/>
    <lineage>
        <taxon>Bacteria</taxon>
        <taxon>Pseudomonadati</taxon>
        <taxon>Pseudomonadota</taxon>
        <taxon>Alphaproteobacteria</taxon>
        <taxon>Sphingomonadales</taxon>
        <taxon>Erythrobacteraceae</taxon>
        <taxon>Aurantiacibacter</taxon>
    </lineage>
</organism>
<dbReference type="PIRSF" id="PIRSF006288">
    <property type="entry name" value="PII_uridyltransf"/>
    <property type="match status" value="1"/>
</dbReference>
<comment type="catalytic activity">
    <reaction evidence="7">
        <text>[protein-PII]-uridylyl-L-tyrosine + H2O = [protein-PII]-L-tyrosine + UMP + H(+)</text>
        <dbReference type="Rhea" id="RHEA:48600"/>
        <dbReference type="Rhea" id="RHEA-COMP:12147"/>
        <dbReference type="Rhea" id="RHEA-COMP:12148"/>
        <dbReference type="ChEBI" id="CHEBI:15377"/>
        <dbReference type="ChEBI" id="CHEBI:15378"/>
        <dbReference type="ChEBI" id="CHEBI:46858"/>
        <dbReference type="ChEBI" id="CHEBI:57865"/>
        <dbReference type="ChEBI" id="CHEBI:90602"/>
    </reaction>
</comment>
<dbReference type="InterPro" id="IPR003607">
    <property type="entry name" value="HD/PDEase_dom"/>
</dbReference>
<keyword evidence="12" id="KW-1185">Reference proteome</keyword>
<evidence type="ECO:0000256" key="4">
    <source>
        <dbReference type="ARBA" id="ARBA00022801"/>
    </source>
</evidence>
<dbReference type="InterPro" id="IPR006674">
    <property type="entry name" value="HD_domain"/>
</dbReference>
<dbReference type="NCBIfam" id="TIGR01693">
    <property type="entry name" value="UTase_glnD"/>
    <property type="match status" value="1"/>
</dbReference>
<reference evidence="11 12" key="1">
    <citation type="submission" date="2018-11" db="EMBL/GenBank/DDBJ databases">
        <title>Erythrobacter spongiae sp. nov., isolated from a marine sponge.</title>
        <authorList>
            <person name="Zhuang L."/>
            <person name="Luo L."/>
        </authorList>
    </citation>
    <scope>NUCLEOTIDE SEQUENCE [LARGE SCALE GENOMIC DNA]</scope>
    <source>
        <strain evidence="11 12">HN-E23</strain>
    </source>
</reference>
<keyword evidence="3" id="KW-0677">Repeat</keyword>